<keyword evidence="1" id="KW-0378">Hydrolase</keyword>
<keyword evidence="2" id="KW-1185">Reference proteome</keyword>
<dbReference type="AlphaFoldDB" id="A0AAW2YJM5"/>
<dbReference type="EMBL" id="JAOPGA020000220">
    <property type="protein sequence ID" value="KAL0477701.1"/>
    <property type="molecule type" value="Genomic_DNA"/>
</dbReference>
<proteinExistence type="predicted"/>
<keyword evidence="1" id="KW-0482">Metalloprotease</keyword>
<evidence type="ECO:0000313" key="2">
    <source>
        <dbReference type="Proteomes" id="UP001431209"/>
    </source>
</evidence>
<organism evidence="1 2">
    <name type="scientific">Acrasis kona</name>
    <dbReference type="NCBI Taxonomy" id="1008807"/>
    <lineage>
        <taxon>Eukaryota</taxon>
        <taxon>Discoba</taxon>
        <taxon>Heterolobosea</taxon>
        <taxon>Tetramitia</taxon>
        <taxon>Eutetramitia</taxon>
        <taxon>Acrasidae</taxon>
        <taxon>Acrasis</taxon>
    </lineage>
</organism>
<evidence type="ECO:0000313" key="1">
    <source>
        <dbReference type="EMBL" id="KAL0477701.1"/>
    </source>
</evidence>
<protein>
    <submittedName>
        <fullName evidence="1">Matrix metalloproteinase</fullName>
    </submittedName>
</protein>
<comment type="caution">
    <text evidence="1">The sequence shown here is derived from an EMBL/GenBank/DDBJ whole genome shotgun (WGS) entry which is preliminary data.</text>
</comment>
<sequence>MNLNTLEKAQPQQETYNSTFNNVTFNVVRRNLSYNLSELPKQIEETKRTKLSASFKSWEEVTSFDFRQALSQYSPEALKKQWKLLDKSHVCFLVLDNQNHLSIVIFNYINKVVVQEHKMDEAVIAFIDSHFHLEVLDEQHVMVRVECASVYYKEIYNWQRDVVVECSPYWKEHEYSIWKNGAANVVYYTIGWFLILTTPEEVVVECPFSKIITNYIYPKTPFSIMSLPQSTPDELTNYKPKNEVDLLPNGLFLVYSPKRVTLLDLCRQTVVYTSERTEQIFVIDCGHVMMDGERKLTLEGGDGVWNNFKKRYGMLWTTPLNEQYWISTMPDMSLFLMMLNPGGQQDAVVPKSSVVDNDGNYYGTIGDKQVVSVSVDLKNETLAILELLDAGTRPPVYGIAARWAPNIGTNYSIRVYDISQKTN</sequence>
<gene>
    <name evidence="1" type="ORF">AKO1_013498</name>
</gene>
<dbReference type="Proteomes" id="UP001431209">
    <property type="component" value="Unassembled WGS sequence"/>
</dbReference>
<keyword evidence="1" id="KW-0645">Protease</keyword>
<name>A0AAW2YJM5_9EUKA</name>
<accession>A0AAW2YJM5</accession>
<dbReference type="GO" id="GO:0008237">
    <property type="term" value="F:metallopeptidase activity"/>
    <property type="evidence" value="ECO:0007669"/>
    <property type="project" value="UniProtKB-KW"/>
</dbReference>
<reference evidence="1 2" key="1">
    <citation type="submission" date="2024-03" db="EMBL/GenBank/DDBJ databases">
        <title>The Acrasis kona genome and developmental transcriptomes reveal deep origins of eukaryotic multicellular pathways.</title>
        <authorList>
            <person name="Sheikh S."/>
            <person name="Fu C.-J."/>
            <person name="Brown M.W."/>
            <person name="Baldauf S.L."/>
        </authorList>
    </citation>
    <scope>NUCLEOTIDE SEQUENCE [LARGE SCALE GENOMIC DNA]</scope>
    <source>
        <strain evidence="1 2">ATCC MYA-3509</strain>
    </source>
</reference>